<keyword evidence="2" id="KW-0378">Hydrolase</keyword>
<organism evidence="4 5">
    <name type="scientific">Gigaspora margarita</name>
    <dbReference type="NCBI Taxonomy" id="4874"/>
    <lineage>
        <taxon>Eukaryota</taxon>
        <taxon>Fungi</taxon>
        <taxon>Fungi incertae sedis</taxon>
        <taxon>Mucoromycota</taxon>
        <taxon>Glomeromycotina</taxon>
        <taxon>Glomeromycetes</taxon>
        <taxon>Diversisporales</taxon>
        <taxon>Gigasporaceae</taxon>
        <taxon>Gigaspora</taxon>
    </lineage>
</organism>
<evidence type="ECO:0000313" key="5">
    <source>
        <dbReference type="Proteomes" id="UP000789901"/>
    </source>
</evidence>
<dbReference type="CDD" id="cd03443">
    <property type="entry name" value="PaaI_thioesterase"/>
    <property type="match status" value="1"/>
</dbReference>
<dbReference type="SUPFAM" id="SSF54637">
    <property type="entry name" value="Thioesterase/thiol ester dehydrase-isomerase"/>
    <property type="match status" value="1"/>
</dbReference>
<keyword evidence="5" id="KW-1185">Reference proteome</keyword>
<gene>
    <name evidence="4" type="ORF">GMARGA_LOCUS35449</name>
</gene>
<evidence type="ECO:0000259" key="3">
    <source>
        <dbReference type="Pfam" id="PF03061"/>
    </source>
</evidence>
<dbReference type="PANTHER" id="PTHR21660:SF1">
    <property type="entry name" value="ACYL-COENZYME A THIOESTERASE 13"/>
    <property type="match status" value="1"/>
</dbReference>
<dbReference type="EMBL" id="CAJVQB010065944">
    <property type="protein sequence ID" value="CAG8841475.1"/>
    <property type="molecule type" value="Genomic_DNA"/>
</dbReference>
<accession>A0ABN7WWY5</accession>
<comment type="similarity">
    <text evidence="1">Belongs to the thioesterase PaaI family.</text>
</comment>
<evidence type="ECO:0000256" key="1">
    <source>
        <dbReference type="ARBA" id="ARBA00008324"/>
    </source>
</evidence>
<dbReference type="InterPro" id="IPR029069">
    <property type="entry name" value="HotDog_dom_sf"/>
</dbReference>
<dbReference type="InterPro" id="IPR039298">
    <property type="entry name" value="ACOT13"/>
</dbReference>
<comment type="caution">
    <text evidence="4">The sequence shown here is derived from an EMBL/GenBank/DDBJ whole genome shotgun (WGS) entry which is preliminary data.</text>
</comment>
<sequence>NSSKSIHGGMITSLVDFCGALVIASKEVHPTTLSMDINVSYVASVRYGDTIIVNTECVTLDKTFAFTTVEVHNKADGR</sequence>
<reference evidence="4 5" key="1">
    <citation type="submission" date="2021-06" db="EMBL/GenBank/DDBJ databases">
        <authorList>
            <person name="Kallberg Y."/>
            <person name="Tangrot J."/>
            <person name="Rosling A."/>
        </authorList>
    </citation>
    <scope>NUCLEOTIDE SEQUENCE [LARGE SCALE GENOMIC DNA]</scope>
    <source>
        <strain evidence="4 5">120-4 pot B 10/14</strain>
    </source>
</reference>
<dbReference type="Proteomes" id="UP000789901">
    <property type="component" value="Unassembled WGS sequence"/>
</dbReference>
<dbReference type="InterPro" id="IPR006683">
    <property type="entry name" value="Thioestr_dom"/>
</dbReference>
<evidence type="ECO:0000256" key="2">
    <source>
        <dbReference type="ARBA" id="ARBA00022801"/>
    </source>
</evidence>
<dbReference type="PANTHER" id="PTHR21660">
    <property type="entry name" value="THIOESTERASE SUPERFAMILY MEMBER-RELATED"/>
    <property type="match status" value="1"/>
</dbReference>
<feature type="non-terminal residue" evidence="4">
    <location>
        <position position="1"/>
    </location>
</feature>
<dbReference type="Gene3D" id="3.10.129.10">
    <property type="entry name" value="Hotdog Thioesterase"/>
    <property type="match status" value="1"/>
</dbReference>
<proteinExistence type="inferred from homology"/>
<evidence type="ECO:0000313" key="4">
    <source>
        <dbReference type="EMBL" id="CAG8841475.1"/>
    </source>
</evidence>
<name>A0ABN7WWY5_GIGMA</name>
<dbReference type="Pfam" id="PF03061">
    <property type="entry name" value="4HBT"/>
    <property type="match status" value="1"/>
</dbReference>
<feature type="domain" description="Thioesterase" evidence="3">
    <location>
        <begin position="6"/>
        <end position="76"/>
    </location>
</feature>
<protein>
    <submittedName>
        <fullName evidence="4">37114_t:CDS:1</fullName>
    </submittedName>
</protein>